<keyword evidence="3" id="KW-1185">Reference proteome</keyword>
<proteinExistence type="predicted"/>
<dbReference type="InterPro" id="IPR001810">
    <property type="entry name" value="F-box_dom"/>
</dbReference>
<gene>
    <name evidence="2" type="ORF">MICPUN_58527</name>
</gene>
<feature type="domain" description="F-box" evidence="1">
    <location>
        <begin position="14"/>
        <end position="67"/>
    </location>
</feature>
<reference evidence="2 3" key="1">
    <citation type="journal article" date="2009" name="Science">
        <title>Green evolution and dynamic adaptations revealed by genomes of the marine picoeukaryotes Micromonas.</title>
        <authorList>
            <person name="Worden A.Z."/>
            <person name="Lee J.H."/>
            <person name="Mock T."/>
            <person name="Rouze P."/>
            <person name="Simmons M.P."/>
            <person name="Aerts A.L."/>
            <person name="Allen A.E."/>
            <person name="Cuvelier M.L."/>
            <person name="Derelle E."/>
            <person name="Everett M.V."/>
            <person name="Foulon E."/>
            <person name="Grimwood J."/>
            <person name="Gundlach H."/>
            <person name="Henrissat B."/>
            <person name="Napoli C."/>
            <person name="McDonald S.M."/>
            <person name="Parker M.S."/>
            <person name="Rombauts S."/>
            <person name="Salamov A."/>
            <person name="Von Dassow P."/>
            <person name="Badger J.H."/>
            <person name="Coutinho P.M."/>
            <person name="Demir E."/>
            <person name="Dubchak I."/>
            <person name="Gentemann C."/>
            <person name="Eikrem W."/>
            <person name="Gready J.E."/>
            <person name="John U."/>
            <person name="Lanier W."/>
            <person name="Lindquist E.A."/>
            <person name="Lucas S."/>
            <person name="Mayer K.F."/>
            <person name="Moreau H."/>
            <person name="Not F."/>
            <person name="Otillar R."/>
            <person name="Panaud O."/>
            <person name="Pangilinan J."/>
            <person name="Paulsen I."/>
            <person name="Piegu B."/>
            <person name="Poliakov A."/>
            <person name="Robbens S."/>
            <person name="Schmutz J."/>
            <person name="Toulza E."/>
            <person name="Wyss T."/>
            <person name="Zelensky A."/>
            <person name="Zhou K."/>
            <person name="Armbrust E.V."/>
            <person name="Bhattacharya D."/>
            <person name="Goodenough U.W."/>
            <person name="Van de Peer Y."/>
            <person name="Grigoriev I.V."/>
        </authorList>
    </citation>
    <scope>NUCLEOTIDE SEQUENCE [LARGE SCALE GENOMIC DNA]</scope>
    <source>
        <strain evidence="3">RCC299 / NOUM17</strain>
    </source>
</reference>
<dbReference type="Pfam" id="PF00646">
    <property type="entry name" value="F-box"/>
    <property type="match status" value="1"/>
</dbReference>
<dbReference type="SUPFAM" id="SSF81383">
    <property type="entry name" value="F-box domain"/>
    <property type="match status" value="1"/>
</dbReference>
<protein>
    <recommendedName>
        <fullName evidence="1">F-box domain-containing protein</fullName>
    </recommendedName>
</protein>
<evidence type="ECO:0000313" key="2">
    <source>
        <dbReference type="EMBL" id="ACO63357.1"/>
    </source>
</evidence>
<dbReference type="Proteomes" id="UP000002009">
    <property type="component" value="Chromosome 5"/>
</dbReference>
<evidence type="ECO:0000313" key="3">
    <source>
        <dbReference type="Proteomes" id="UP000002009"/>
    </source>
</evidence>
<dbReference type="Pfam" id="PF20067">
    <property type="entry name" value="SSL_N"/>
    <property type="match status" value="1"/>
</dbReference>
<dbReference type="GeneID" id="8243769"/>
<sequence>MSTKRVRRDAPGDASVLLALPLELLPEIFSHLTRREAAGAKGTCRVLRDVCRSLESEEPGRKLYHRLRLMVACSSTAEVVEFSLRGQDPPKRVAVGRAWAKSDKVKRFRRKDGPWLTGIALSPDGDRLYCQCYHEVGTVVLDGKTLEYKRMYLPPQKEWRFPPEHPDTPLMPGDWQIQGPEGIACAGDKVYTTFADGKVGCIYLNKAKAYAPMSLAAGWIDRYVHNLGSLWMEGTDPIYAFCQTATARHCCEIYARLGEVYEQTWRPNAPTPSWKLAGPCCFHRHAPGAMQEPYHQDMIEQGLEDNVFKVYGYVAWGCDVGPDGALYVAVDRDHQPTGNNYTLPPGKCPIPTCERRKTGVIMRVVFADYRSVSSQAIIGQEFYTKGEHLARPSGLTFTPDGDMLVASMDGCVSKFGGPRSPRRGEFLGVFHSLKARDERYIEGMSKEIKEMVDEGGVPAGLATLGLDKIPLQPLDVWAPRRQGGRVFISVHRALEKSDPLRGWYDDAGVIVCDGAGNEIDFIRDPHIAEHCNMMTGE</sequence>
<dbReference type="PROSITE" id="PS50181">
    <property type="entry name" value="FBOX"/>
    <property type="match status" value="1"/>
</dbReference>
<organism evidence="2 3">
    <name type="scientific">Micromonas commoda (strain RCC299 / NOUM17 / CCMP2709)</name>
    <name type="common">Picoplanktonic green alga</name>
    <dbReference type="NCBI Taxonomy" id="296587"/>
    <lineage>
        <taxon>Eukaryota</taxon>
        <taxon>Viridiplantae</taxon>
        <taxon>Chlorophyta</taxon>
        <taxon>Mamiellophyceae</taxon>
        <taxon>Mamiellales</taxon>
        <taxon>Mamiellaceae</taxon>
        <taxon>Micromonas</taxon>
    </lineage>
</organism>
<dbReference type="InParanoid" id="C1E633"/>
<dbReference type="EMBL" id="CP001326">
    <property type="protein sequence ID" value="ACO63357.1"/>
    <property type="molecule type" value="Genomic_DNA"/>
</dbReference>
<dbReference type="RefSeq" id="XP_002502099.1">
    <property type="nucleotide sequence ID" value="XM_002502053.1"/>
</dbReference>
<name>C1E633_MICCC</name>
<dbReference type="SUPFAM" id="SSF75011">
    <property type="entry name" value="3-carboxy-cis,cis-mucoante lactonizing enzyme"/>
    <property type="match status" value="1"/>
</dbReference>
<dbReference type="AlphaFoldDB" id="C1E633"/>
<dbReference type="KEGG" id="mis:MICPUN_58527"/>
<dbReference type="InterPro" id="IPR036047">
    <property type="entry name" value="F-box-like_dom_sf"/>
</dbReference>
<accession>C1E633</accession>
<evidence type="ECO:0000259" key="1">
    <source>
        <dbReference type="PROSITE" id="PS50181"/>
    </source>
</evidence>